<evidence type="ECO:0000256" key="11">
    <source>
        <dbReference type="SAM" id="Coils"/>
    </source>
</evidence>
<feature type="transmembrane region" description="Helical" evidence="10">
    <location>
        <begin position="664"/>
        <end position="686"/>
    </location>
</feature>
<keyword evidence="3 10" id="KW-0813">Transport</keyword>
<evidence type="ECO:0000256" key="7">
    <source>
        <dbReference type="ARBA" id="ARBA00023136"/>
    </source>
</evidence>
<accession>A0A1I3JHL7</accession>
<dbReference type="OMA" id="YHGHEVT"/>
<dbReference type="EMBL" id="FORO01000002">
    <property type="protein sequence ID" value="SFI59773.1"/>
    <property type="molecule type" value="Genomic_DNA"/>
</dbReference>
<evidence type="ECO:0000256" key="3">
    <source>
        <dbReference type="ARBA" id="ARBA00022448"/>
    </source>
</evidence>
<reference evidence="13 14" key="1">
    <citation type="submission" date="2016-10" db="EMBL/GenBank/DDBJ databases">
        <authorList>
            <person name="de Groot N.N."/>
        </authorList>
    </citation>
    <scope>NUCLEOTIDE SEQUENCE [LARGE SCALE GENOMIC DNA]</scope>
    <source>
        <strain evidence="13 14">SP2</strain>
    </source>
</reference>
<organism evidence="13 14">
    <name type="scientific">Natronobacterium gregoryi</name>
    <dbReference type="NCBI Taxonomy" id="44930"/>
    <lineage>
        <taxon>Archaea</taxon>
        <taxon>Methanobacteriati</taxon>
        <taxon>Methanobacteriota</taxon>
        <taxon>Stenosarchaea group</taxon>
        <taxon>Halobacteria</taxon>
        <taxon>Halobacteriales</taxon>
        <taxon>Natrialbaceae</taxon>
        <taxon>Natronobacterium</taxon>
    </lineage>
</organism>
<keyword evidence="6 10" id="KW-0406">Ion transport</keyword>
<evidence type="ECO:0000256" key="2">
    <source>
        <dbReference type="ARBA" id="ARBA00009904"/>
    </source>
</evidence>
<feature type="transmembrane region" description="Helical" evidence="10">
    <location>
        <begin position="617"/>
        <end position="643"/>
    </location>
</feature>
<sequence length="779" mass="84924">MLRPEKMSKVSVTGSKGVMPTVIETIHGLNLVHLSDYDGSWDGFDNGSPIEGAEDASEKLVTVRALKNTLDLSEEDLDSDWRKQAVQIAAPVPNLDDEQSGSRSGSEPIQEDWRERLDEIRTQINDLDDQQSEIQEELRQVDERIDRIGPFAALGIDLGLLSGYDSVDVRVGEGPTDEIEDALEAADEVRAFETFTGGDVVAIVAAPAEDVGVADDPIGDALVGVEFTRHEIPETEEPPSDHVAALEEQRHELERELDRIDAEFEEIKHENGAFILRIEEELTIDVQRAEAPLQFATTERAFVAEGWLPTEEYERLVDTLDDAVGDSVEIEELEQASYDRHGGTHTEDVAQGTQATKGDDEEPGPEADDEQEQQKAVADGGSVVTMDDRPPTIQDNPKGAKSFETLVKAVNLPKYNELDPTVLLFLTFPFFFGFMISDVGYGVLYVLVGYYMYQSFESPGITSLGGVAMWCGAFTIFFGLLFGEVLGTHELGYMIFGDGGAPMGDKGLTPATAEFVNAWLIVAIALGVLHLNIGWILDFAENILHGHGLWGAITHSGSWLLVLNGLWIWVFTPQAAGVKPDFIYTTFDGQPFALGFSGLPLLDVFTVPAAAEVIPVIGGALAGFDVTLPLLMVLAGFVLLYLGDPVELAEFAMPFAHGVSYARMTAVLLAKGGMAFTVNLLTFGAYQTPDGYRPFAAPWNTIPEGSTEMFPGLFHMGPAEFAVGILVFIVGHILVLLLGITSAGLQGIRLEYVEFFGKFYEGGGKNYQPFGDDRNYSED</sequence>
<keyword evidence="7 10" id="KW-0472">Membrane</keyword>
<evidence type="ECO:0000256" key="8">
    <source>
        <dbReference type="ARBA" id="ARBA00059506"/>
    </source>
</evidence>
<evidence type="ECO:0000256" key="12">
    <source>
        <dbReference type="SAM" id="MobiDB-lite"/>
    </source>
</evidence>
<evidence type="ECO:0000256" key="4">
    <source>
        <dbReference type="ARBA" id="ARBA00022692"/>
    </source>
</evidence>
<evidence type="ECO:0000256" key="6">
    <source>
        <dbReference type="ARBA" id="ARBA00023065"/>
    </source>
</evidence>
<keyword evidence="5 10" id="KW-1133">Transmembrane helix</keyword>
<feature type="region of interest" description="Disordered" evidence="12">
    <location>
        <begin position="91"/>
        <end position="113"/>
    </location>
</feature>
<evidence type="ECO:0000313" key="13">
    <source>
        <dbReference type="EMBL" id="SFI59773.1"/>
    </source>
</evidence>
<evidence type="ECO:0000256" key="5">
    <source>
        <dbReference type="ARBA" id="ARBA00022989"/>
    </source>
</evidence>
<feature type="compositionally biased region" description="Basic and acidic residues" evidence="12">
    <location>
        <begin position="337"/>
        <end position="348"/>
    </location>
</feature>
<comment type="similarity">
    <text evidence="2 10">Belongs to the V-ATPase 116 kDa subunit family.</text>
</comment>
<keyword evidence="4 10" id="KW-0812">Transmembrane</keyword>
<comment type="subcellular location">
    <subcellularLocation>
        <location evidence="1">Membrane</location>
        <topology evidence="1">Multi-pass membrane protein</topology>
    </subcellularLocation>
</comment>
<keyword evidence="11" id="KW-0175">Coiled coil</keyword>
<feature type="compositionally biased region" description="Acidic residues" evidence="12">
    <location>
        <begin position="359"/>
        <end position="371"/>
    </location>
</feature>
<dbReference type="RefSeq" id="WP_015233521.1">
    <property type="nucleotide sequence ID" value="NZ_FORO01000002.1"/>
</dbReference>
<evidence type="ECO:0000256" key="10">
    <source>
        <dbReference type="RuleBase" id="RU361189"/>
    </source>
</evidence>
<name>A0A1I3JHL7_9EURY</name>
<proteinExistence type="inferred from homology"/>
<dbReference type="GO" id="GO:0016471">
    <property type="term" value="C:vacuolar proton-transporting V-type ATPase complex"/>
    <property type="evidence" value="ECO:0007669"/>
    <property type="project" value="TreeGrafter"/>
</dbReference>
<feature type="transmembrane region" description="Helical" evidence="10">
    <location>
        <begin position="721"/>
        <end position="740"/>
    </location>
</feature>
<evidence type="ECO:0000256" key="9">
    <source>
        <dbReference type="ARBA" id="ARBA00068671"/>
    </source>
</evidence>
<dbReference type="GO" id="GO:0007035">
    <property type="term" value="P:vacuolar acidification"/>
    <property type="evidence" value="ECO:0007669"/>
    <property type="project" value="TreeGrafter"/>
</dbReference>
<dbReference type="Pfam" id="PF01496">
    <property type="entry name" value="V_ATPase_I"/>
    <property type="match status" value="1"/>
</dbReference>
<dbReference type="PANTHER" id="PTHR11629:SF63">
    <property type="entry name" value="V-TYPE PROTON ATPASE SUBUNIT A"/>
    <property type="match status" value="1"/>
</dbReference>
<dbReference type="GO" id="GO:0033179">
    <property type="term" value="C:proton-transporting V-type ATPase, V0 domain"/>
    <property type="evidence" value="ECO:0007669"/>
    <property type="project" value="InterPro"/>
</dbReference>
<feature type="coiled-coil region" evidence="11">
    <location>
        <begin position="243"/>
        <end position="270"/>
    </location>
</feature>
<dbReference type="AlphaFoldDB" id="A0A1I3JHL7"/>
<feature type="transmembrane region" description="Helical" evidence="10">
    <location>
        <begin position="516"/>
        <end position="537"/>
    </location>
</feature>
<dbReference type="InterPro" id="IPR002490">
    <property type="entry name" value="V-ATPase_116kDa_su"/>
</dbReference>
<dbReference type="GO" id="GO:0051117">
    <property type="term" value="F:ATPase binding"/>
    <property type="evidence" value="ECO:0007669"/>
    <property type="project" value="TreeGrafter"/>
</dbReference>
<feature type="region of interest" description="Disordered" evidence="12">
    <location>
        <begin position="336"/>
        <end position="399"/>
    </location>
</feature>
<dbReference type="GO" id="GO:0046961">
    <property type="term" value="F:proton-transporting ATPase activity, rotational mechanism"/>
    <property type="evidence" value="ECO:0007669"/>
    <property type="project" value="InterPro"/>
</dbReference>
<protein>
    <recommendedName>
        <fullName evidence="9 10">A-type ATP synthase subunit I</fullName>
    </recommendedName>
</protein>
<dbReference type="PANTHER" id="PTHR11629">
    <property type="entry name" value="VACUOLAR PROTON ATPASES"/>
    <property type="match status" value="1"/>
</dbReference>
<feature type="transmembrane region" description="Helical" evidence="10">
    <location>
        <begin position="549"/>
        <end position="571"/>
    </location>
</feature>
<evidence type="ECO:0000256" key="1">
    <source>
        <dbReference type="ARBA" id="ARBA00004141"/>
    </source>
</evidence>
<feature type="transmembrane region" description="Helical" evidence="10">
    <location>
        <begin position="467"/>
        <end position="486"/>
    </location>
</feature>
<feature type="transmembrane region" description="Helical" evidence="10">
    <location>
        <begin position="422"/>
        <end position="447"/>
    </location>
</feature>
<comment type="function">
    <text evidence="8">Component of the A-type ATP synthase that produces ATP from ADP in the presence of a proton gradient across the membrane.</text>
</comment>
<dbReference type="Proteomes" id="UP000182829">
    <property type="component" value="Unassembled WGS sequence"/>
</dbReference>
<gene>
    <name evidence="13" type="ORF">SAMN05443661_102100</name>
</gene>
<evidence type="ECO:0000313" key="14">
    <source>
        <dbReference type="Proteomes" id="UP000182829"/>
    </source>
</evidence>